<dbReference type="EMBL" id="PKPP01000892">
    <property type="protein sequence ID" value="PWA87658.1"/>
    <property type="molecule type" value="Genomic_DNA"/>
</dbReference>
<accession>A0A2U1PPF6</accession>
<organism evidence="1 2">
    <name type="scientific">Artemisia annua</name>
    <name type="common">Sweet wormwood</name>
    <dbReference type="NCBI Taxonomy" id="35608"/>
    <lineage>
        <taxon>Eukaryota</taxon>
        <taxon>Viridiplantae</taxon>
        <taxon>Streptophyta</taxon>
        <taxon>Embryophyta</taxon>
        <taxon>Tracheophyta</taxon>
        <taxon>Spermatophyta</taxon>
        <taxon>Magnoliopsida</taxon>
        <taxon>eudicotyledons</taxon>
        <taxon>Gunneridae</taxon>
        <taxon>Pentapetalae</taxon>
        <taxon>asterids</taxon>
        <taxon>campanulids</taxon>
        <taxon>Asterales</taxon>
        <taxon>Asteraceae</taxon>
        <taxon>Asteroideae</taxon>
        <taxon>Anthemideae</taxon>
        <taxon>Artemisiinae</taxon>
        <taxon>Artemisia</taxon>
    </lineage>
</organism>
<name>A0A2U1PPF6_ARTAN</name>
<protein>
    <submittedName>
        <fullName evidence="1">Squalene/phytoene synthase</fullName>
    </submittedName>
</protein>
<dbReference type="GO" id="GO:0051996">
    <property type="term" value="F:squalene synthase [NAD(P)H] activity"/>
    <property type="evidence" value="ECO:0007669"/>
    <property type="project" value="InterPro"/>
</dbReference>
<comment type="caution">
    <text evidence="1">The sequence shown here is derived from an EMBL/GenBank/DDBJ whole genome shotgun (WGS) entry which is preliminary data.</text>
</comment>
<dbReference type="Pfam" id="PF00494">
    <property type="entry name" value="SQS_PSY"/>
    <property type="match status" value="1"/>
</dbReference>
<dbReference type="InterPro" id="IPR044844">
    <property type="entry name" value="Trans_IPPS_euk-type"/>
</dbReference>
<dbReference type="Proteomes" id="UP000245207">
    <property type="component" value="Unassembled WGS sequence"/>
</dbReference>
<dbReference type="InterPro" id="IPR008949">
    <property type="entry name" value="Isoprenoid_synthase_dom_sf"/>
</dbReference>
<evidence type="ECO:0000313" key="1">
    <source>
        <dbReference type="EMBL" id="PWA87658.1"/>
    </source>
</evidence>
<dbReference type="GO" id="GO:0045338">
    <property type="term" value="P:farnesyl diphosphate metabolic process"/>
    <property type="evidence" value="ECO:0007669"/>
    <property type="project" value="InterPro"/>
</dbReference>
<dbReference type="PANTHER" id="PTHR11626:SF7">
    <property type="entry name" value="SQUALENE SYNTHASE"/>
    <property type="match status" value="1"/>
</dbReference>
<keyword evidence="2" id="KW-1185">Reference proteome</keyword>
<reference evidence="1 2" key="1">
    <citation type="journal article" date="2018" name="Mol. Plant">
        <title>The genome of Artemisia annua provides insight into the evolution of Asteraceae family and artemisinin biosynthesis.</title>
        <authorList>
            <person name="Shen Q."/>
            <person name="Zhang L."/>
            <person name="Liao Z."/>
            <person name="Wang S."/>
            <person name="Yan T."/>
            <person name="Shi P."/>
            <person name="Liu M."/>
            <person name="Fu X."/>
            <person name="Pan Q."/>
            <person name="Wang Y."/>
            <person name="Lv Z."/>
            <person name="Lu X."/>
            <person name="Zhang F."/>
            <person name="Jiang W."/>
            <person name="Ma Y."/>
            <person name="Chen M."/>
            <person name="Hao X."/>
            <person name="Li L."/>
            <person name="Tang Y."/>
            <person name="Lv G."/>
            <person name="Zhou Y."/>
            <person name="Sun X."/>
            <person name="Brodelius P.E."/>
            <person name="Rose J.K.C."/>
            <person name="Tang K."/>
        </authorList>
    </citation>
    <scope>NUCLEOTIDE SEQUENCE [LARGE SCALE GENOMIC DNA]</scope>
    <source>
        <strain evidence="2">cv. Huhao1</strain>
        <tissue evidence="1">Leaf</tissue>
    </source>
</reference>
<dbReference type="OrthoDB" id="431150at2759"/>
<dbReference type="InterPro" id="IPR002060">
    <property type="entry name" value="Squ/phyt_synthse"/>
</dbReference>
<dbReference type="STRING" id="35608.A0A2U1PPF6"/>
<dbReference type="SUPFAM" id="SSF48576">
    <property type="entry name" value="Terpenoid synthases"/>
    <property type="match status" value="1"/>
</dbReference>
<proteinExistence type="predicted"/>
<dbReference type="AlphaFoldDB" id="A0A2U1PPF6"/>
<dbReference type="Gene3D" id="1.10.600.10">
    <property type="entry name" value="Farnesyl Diphosphate Synthase"/>
    <property type="match status" value="1"/>
</dbReference>
<gene>
    <name evidence="1" type="ORF">CTI12_AA128040</name>
</gene>
<dbReference type="PANTHER" id="PTHR11626">
    <property type="entry name" value="FARNESYL-DIPHOSPHATE FARNESYLTRANSFERASE"/>
    <property type="match status" value="1"/>
</dbReference>
<evidence type="ECO:0000313" key="2">
    <source>
        <dbReference type="Proteomes" id="UP000245207"/>
    </source>
</evidence>
<sequence>MKLRGTVKCSALIMDLFHGTKLMQKRKRVFILERQIAGDAHVLQKYSLGEYFHGHCFYFKPFKEILECETEALGQFGFFVSAAACRHSDTIEDDTSLDTMVKIPILMEFYDHIYDLYWHFECGTKQYKILMDQFHHVSTAFLELNGSYQEAIEDITMKMGAGMAKFICKEVDTLKDYDDYCHYVARLVGIGLSKLFHASGKKDMFPDPLSNSTGLFLQETMAGNTNVFAGHKNTLYFSNTCLT</sequence>
<dbReference type="GO" id="GO:0005789">
    <property type="term" value="C:endoplasmic reticulum membrane"/>
    <property type="evidence" value="ECO:0007669"/>
    <property type="project" value="TreeGrafter"/>
</dbReference>